<dbReference type="InterPro" id="IPR008937">
    <property type="entry name" value="Ras-like_GEF"/>
</dbReference>
<feature type="compositionally biased region" description="Polar residues" evidence="3">
    <location>
        <begin position="308"/>
        <end position="329"/>
    </location>
</feature>
<feature type="domain" description="Ras-GEF" evidence="4">
    <location>
        <begin position="1"/>
        <end position="168"/>
    </location>
</feature>
<proteinExistence type="predicted"/>
<dbReference type="InterPro" id="IPR023578">
    <property type="entry name" value="Ras_GEF_dom_sf"/>
</dbReference>
<dbReference type="PANTHER" id="PTHR23113">
    <property type="entry name" value="GUANINE NUCLEOTIDE EXCHANGE FACTOR"/>
    <property type="match status" value="1"/>
</dbReference>
<feature type="region of interest" description="Disordered" evidence="3">
    <location>
        <begin position="217"/>
        <end position="263"/>
    </location>
</feature>
<dbReference type="AlphaFoldDB" id="A0A1Y2BIJ0"/>
<dbReference type="OrthoDB" id="546434at2759"/>
<feature type="region of interest" description="Disordered" evidence="3">
    <location>
        <begin position="308"/>
        <end position="350"/>
    </location>
</feature>
<gene>
    <name evidence="5" type="ORF">BCR33DRAFT_517788</name>
</gene>
<name>A0A1Y2BIJ0_9FUNG</name>
<dbReference type="PROSITE" id="PS50009">
    <property type="entry name" value="RASGEF_CAT"/>
    <property type="match status" value="1"/>
</dbReference>
<evidence type="ECO:0000256" key="2">
    <source>
        <dbReference type="PROSITE-ProRule" id="PRU00168"/>
    </source>
</evidence>
<dbReference type="PANTHER" id="PTHR23113:SF368">
    <property type="entry name" value="CELL DIVISION CONTROL PROTEIN 25"/>
    <property type="match status" value="1"/>
</dbReference>
<dbReference type="Pfam" id="PF00617">
    <property type="entry name" value="RasGEF"/>
    <property type="match status" value="1"/>
</dbReference>
<dbReference type="GO" id="GO:0005886">
    <property type="term" value="C:plasma membrane"/>
    <property type="evidence" value="ECO:0007669"/>
    <property type="project" value="TreeGrafter"/>
</dbReference>
<evidence type="ECO:0000313" key="6">
    <source>
        <dbReference type="Proteomes" id="UP000193642"/>
    </source>
</evidence>
<comment type="caution">
    <text evidence="5">The sequence shown here is derived from an EMBL/GenBank/DDBJ whole genome shotgun (WGS) entry which is preliminary data.</text>
</comment>
<keyword evidence="1 2" id="KW-0344">Guanine-nucleotide releasing factor</keyword>
<reference evidence="5 6" key="1">
    <citation type="submission" date="2016-07" db="EMBL/GenBank/DDBJ databases">
        <title>Pervasive Adenine N6-methylation of Active Genes in Fungi.</title>
        <authorList>
            <consortium name="DOE Joint Genome Institute"/>
            <person name="Mondo S.J."/>
            <person name="Dannebaum R.O."/>
            <person name="Kuo R.C."/>
            <person name="Labutti K."/>
            <person name="Haridas S."/>
            <person name="Kuo A."/>
            <person name="Salamov A."/>
            <person name="Ahrendt S.R."/>
            <person name="Lipzen A."/>
            <person name="Sullivan W."/>
            <person name="Andreopoulos W.B."/>
            <person name="Clum A."/>
            <person name="Lindquist E."/>
            <person name="Daum C."/>
            <person name="Ramamoorthy G.K."/>
            <person name="Gryganskyi A."/>
            <person name="Culley D."/>
            <person name="Magnuson J.K."/>
            <person name="James T.Y."/>
            <person name="O'Malley M.A."/>
            <person name="Stajich J.E."/>
            <person name="Spatafora J.W."/>
            <person name="Visel A."/>
            <person name="Grigoriev I.V."/>
        </authorList>
    </citation>
    <scope>NUCLEOTIDE SEQUENCE [LARGE SCALE GENOMIC DNA]</scope>
    <source>
        <strain evidence="5 6">JEL800</strain>
    </source>
</reference>
<accession>A0A1Y2BIJ0</accession>
<feature type="region of interest" description="Disordered" evidence="3">
    <location>
        <begin position="455"/>
        <end position="483"/>
    </location>
</feature>
<dbReference type="STRING" id="329046.A0A1Y2BIJ0"/>
<feature type="compositionally biased region" description="Polar residues" evidence="3">
    <location>
        <begin position="509"/>
        <end position="528"/>
    </location>
</feature>
<dbReference type="InterPro" id="IPR036964">
    <property type="entry name" value="RASGEF_cat_dom_sf"/>
</dbReference>
<dbReference type="InterPro" id="IPR001895">
    <property type="entry name" value="RASGEF_cat_dom"/>
</dbReference>
<dbReference type="SUPFAM" id="SSF48366">
    <property type="entry name" value="Ras GEF"/>
    <property type="match status" value="1"/>
</dbReference>
<sequence>MDIIGRVKVMTKWFKVAVFLKKFNNFQGLKAVTSALNTPPITRLKKTWAHLRKKNANDLTEFEDLCALVSEQSNYSAYRQFIKTNQTRPIVPFLGVILHDVTYLMAVAKKESIDIASDKRIQEIQKFIRYCSLGPRYSYEMLIDLDLAQSTAAGTSNLQKKGIKRKVQGGGLTEQGVETLGALFKDANEEDIGSFISHWLLTRKWVSEKEVDDMSASREPKVVKAPTVSSYDANSTEDREQIQSRISDDESTMSKTSFEAAQTSSFLRPKEVSALAASPALTRTRTIAGSTSFIEAIKETAYTLVTNKSKQQATQSGTNSPASGSTLNTAKAPAKAGKQLTPEISRGKQLDQLLRRRQKSMTNLEGDDLVGATKSISMDAGINGRPNSAIIQSSESKAGSFDSISGSIGHSTINGLANATTDEPASAYGPGYGAIESEELKRKLEILVNAADALEPRTRRRSSSSTNSAVPKDTPASGAASGNHRHNFFTSFFSYPEEASESESISAKGGSQSLHQTHPTSQIYRRNL</sequence>
<feature type="compositionally biased region" description="Polar residues" evidence="3">
    <location>
        <begin position="253"/>
        <end position="263"/>
    </location>
</feature>
<evidence type="ECO:0000256" key="3">
    <source>
        <dbReference type="SAM" id="MobiDB-lite"/>
    </source>
</evidence>
<dbReference type="GO" id="GO:0005085">
    <property type="term" value="F:guanyl-nucleotide exchange factor activity"/>
    <property type="evidence" value="ECO:0007669"/>
    <property type="project" value="UniProtKB-KW"/>
</dbReference>
<dbReference type="Proteomes" id="UP000193642">
    <property type="component" value="Unassembled WGS sequence"/>
</dbReference>
<keyword evidence="6" id="KW-1185">Reference proteome</keyword>
<protein>
    <submittedName>
        <fullName evidence="5">Ras GEF</fullName>
    </submittedName>
</protein>
<feature type="region of interest" description="Disordered" evidence="3">
    <location>
        <begin position="500"/>
        <end position="528"/>
    </location>
</feature>
<dbReference type="EMBL" id="MCGO01000066">
    <property type="protein sequence ID" value="ORY33915.1"/>
    <property type="molecule type" value="Genomic_DNA"/>
</dbReference>
<feature type="compositionally biased region" description="Basic and acidic residues" evidence="3">
    <location>
        <begin position="236"/>
        <end position="248"/>
    </location>
</feature>
<dbReference type="GO" id="GO:0007265">
    <property type="term" value="P:Ras protein signal transduction"/>
    <property type="evidence" value="ECO:0007669"/>
    <property type="project" value="TreeGrafter"/>
</dbReference>
<dbReference type="SMART" id="SM00147">
    <property type="entry name" value="RasGEF"/>
    <property type="match status" value="1"/>
</dbReference>
<evidence type="ECO:0000259" key="4">
    <source>
        <dbReference type="PROSITE" id="PS50009"/>
    </source>
</evidence>
<evidence type="ECO:0000256" key="1">
    <source>
        <dbReference type="ARBA" id="ARBA00022658"/>
    </source>
</evidence>
<organism evidence="5 6">
    <name type="scientific">Rhizoclosmatium globosum</name>
    <dbReference type="NCBI Taxonomy" id="329046"/>
    <lineage>
        <taxon>Eukaryota</taxon>
        <taxon>Fungi</taxon>
        <taxon>Fungi incertae sedis</taxon>
        <taxon>Chytridiomycota</taxon>
        <taxon>Chytridiomycota incertae sedis</taxon>
        <taxon>Chytridiomycetes</taxon>
        <taxon>Chytridiales</taxon>
        <taxon>Chytriomycetaceae</taxon>
        <taxon>Rhizoclosmatium</taxon>
    </lineage>
</organism>
<evidence type="ECO:0000313" key="5">
    <source>
        <dbReference type="EMBL" id="ORY33915.1"/>
    </source>
</evidence>
<dbReference type="Gene3D" id="1.10.840.10">
    <property type="entry name" value="Ras guanine-nucleotide exchange factors catalytic domain"/>
    <property type="match status" value="1"/>
</dbReference>